<accession>A0ABQ5UZ05</accession>
<evidence type="ECO:0000313" key="3">
    <source>
        <dbReference type="Proteomes" id="UP001161390"/>
    </source>
</evidence>
<evidence type="ECO:0000313" key="2">
    <source>
        <dbReference type="EMBL" id="GLQ20524.1"/>
    </source>
</evidence>
<keyword evidence="3" id="KW-1185">Reference proteome</keyword>
<protein>
    <submittedName>
        <fullName evidence="2">Uncharacterized protein</fullName>
    </submittedName>
</protein>
<organism evidence="2 3">
    <name type="scientific">Algimonas porphyrae</name>
    <dbReference type="NCBI Taxonomy" id="1128113"/>
    <lineage>
        <taxon>Bacteria</taxon>
        <taxon>Pseudomonadati</taxon>
        <taxon>Pseudomonadota</taxon>
        <taxon>Alphaproteobacteria</taxon>
        <taxon>Maricaulales</taxon>
        <taxon>Robiginitomaculaceae</taxon>
        <taxon>Algimonas</taxon>
    </lineage>
</organism>
<proteinExistence type="predicted"/>
<reference evidence="2" key="2">
    <citation type="submission" date="2023-01" db="EMBL/GenBank/DDBJ databases">
        <title>Draft genome sequence of Algimonas porphyrae strain NBRC 108216.</title>
        <authorList>
            <person name="Sun Q."/>
            <person name="Mori K."/>
        </authorList>
    </citation>
    <scope>NUCLEOTIDE SEQUENCE</scope>
    <source>
        <strain evidence="2">NBRC 108216</strain>
    </source>
</reference>
<evidence type="ECO:0000256" key="1">
    <source>
        <dbReference type="SAM" id="Phobius"/>
    </source>
</evidence>
<sequence>MDALRYSGKVATWAIIYLDYAYLMRGLTIVTVVPVPARFRARLRRLTARRKGNSR</sequence>
<dbReference type="EMBL" id="BSNJ01000003">
    <property type="protein sequence ID" value="GLQ20524.1"/>
    <property type="molecule type" value="Genomic_DNA"/>
</dbReference>
<keyword evidence="1" id="KW-0812">Transmembrane</keyword>
<keyword evidence="1" id="KW-1133">Transmembrane helix</keyword>
<dbReference type="Proteomes" id="UP001161390">
    <property type="component" value="Unassembled WGS sequence"/>
</dbReference>
<comment type="caution">
    <text evidence="2">The sequence shown here is derived from an EMBL/GenBank/DDBJ whole genome shotgun (WGS) entry which is preliminary data.</text>
</comment>
<reference evidence="2" key="1">
    <citation type="journal article" date="2014" name="Int. J. Syst. Evol. Microbiol.">
        <title>Complete genome of a new Firmicutes species belonging to the dominant human colonic microbiota ('Ruminococcus bicirculans') reveals two chromosomes and a selective capacity to utilize plant glucans.</title>
        <authorList>
            <consortium name="NISC Comparative Sequencing Program"/>
            <person name="Wegmann U."/>
            <person name="Louis P."/>
            <person name="Goesmann A."/>
            <person name="Henrissat B."/>
            <person name="Duncan S.H."/>
            <person name="Flint H.J."/>
        </authorList>
    </citation>
    <scope>NUCLEOTIDE SEQUENCE</scope>
    <source>
        <strain evidence="2">NBRC 108216</strain>
    </source>
</reference>
<name>A0ABQ5UZ05_9PROT</name>
<keyword evidence="1" id="KW-0472">Membrane</keyword>
<gene>
    <name evidence="2" type="ORF">GCM10007854_14790</name>
</gene>
<feature type="transmembrane region" description="Helical" evidence="1">
    <location>
        <begin position="20"/>
        <end position="41"/>
    </location>
</feature>